<evidence type="ECO:0000256" key="1">
    <source>
        <dbReference type="SAM" id="SignalP"/>
    </source>
</evidence>
<dbReference type="EMBL" id="JARAOO010000005">
    <property type="protein sequence ID" value="KAJ7967838.1"/>
    <property type="molecule type" value="Genomic_DNA"/>
</dbReference>
<accession>A0AAD7M0S0</accession>
<evidence type="ECO:0000313" key="2">
    <source>
        <dbReference type="EMBL" id="KAJ7967838.1"/>
    </source>
</evidence>
<dbReference type="AlphaFoldDB" id="A0AAD7M0S0"/>
<protein>
    <submittedName>
        <fullName evidence="2">Pollen Ole e 1 allergen/extensin</fullName>
    </submittedName>
</protein>
<keyword evidence="1" id="KW-0732">Signal</keyword>
<evidence type="ECO:0000313" key="3">
    <source>
        <dbReference type="Proteomes" id="UP001163823"/>
    </source>
</evidence>
<gene>
    <name evidence="2" type="ORF">O6P43_012044</name>
</gene>
<dbReference type="KEGG" id="qsa:O6P43_012044"/>
<dbReference type="PANTHER" id="PTHR47273">
    <property type="entry name" value="EXPRESSED PROTEIN"/>
    <property type="match status" value="1"/>
</dbReference>
<feature type="signal peptide" evidence="1">
    <location>
        <begin position="1"/>
        <end position="30"/>
    </location>
</feature>
<dbReference type="Proteomes" id="UP001163823">
    <property type="component" value="Chromosome 5"/>
</dbReference>
<organism evidence="2 3">
    <name type="scientific">Quillaja saponaria</name>
    <name type="common">Soap bark tree</name>
    <dbReference type="NCBI Taxonomy" id="32244"/>
    <lineage>
        <taxon>Eukaryota</taxon>
        <taxon>Viridiplantae</taxon>
        <taxon>Streptophyta</taxon>
        <taxon>Embryophyta</taxon>
        <taxon>Tracheophyta</taxon>
        <taxon>Spermatophyta</taxon>
        <taxon>Magnoliopsida</taxon>
        <taxon>eudicotyledons</taxon>
        <taxon>Gunneridae</taxon>
        <taxon>Pentapetalae</taxon>
        <taxon>rosids</taxon>
        <taxon>fabids</taxon>
        <taxon>Fabales</taxon>
        <taxon>Quillajaceae</taxon>
        <taxon>Quillaja</taxon>
    </lineage>
</organism>
<dbReference type="Pfam" id="PF01190">
    <property type="entry name" value="Pollen_Ole_e_1"/>
    <property type="match status" value="1"/>
</dbReference>
<comment type="caution">
    <text evidence="2">The sequence shown here is derived from an EMBL/GenBank/DDBJ whole genome shotgun (WGS) entry which is preliminary data.</text>
</comment>
<proteinExistence type="predicted"/>
<keyword evidence="3" id="KW-1185">Reference proteome</keyword>
<feature type="chain" id="PRO_5042014660" evidence="1">
    <location>
        <begin position="31"/>
        <end position="197"/>
    </location>
</feature>
<name>A0AAD7M0S0_QUISA</name>
<reference evidence="2" key="1">
    <citation type="journal article" date="2023" name="Science">
        <title>Elucidation of the pathway for biosynthesis of saponin adjuvants from the soapbark tree.</title>
        <authorList>
            <person name="Reed J."/>
            <person name="Orme A."/>
            <person name="El-Demerdash A."/>
            <person name="Owen C."/>
            <person name="Martin L.B.B."/>
            <person name="Misra R.C."/>
            <person name="Kikuchi S."/>
            <person name="Rejzek M."/>
            <person name="Martin A.C."/>
            <person name="Harkess A."/>
            <person name="Leebens-Mack J."/>
            <person name="Louveau T."/>
            <person name="Stephenson M.J."/>
            <person name="Osbourn A."/>
        </authorList>
    </citation>
    <scope>NUCLEOTIDE SEQUENCE</scope>
    <source>
        <strain evidence="2">S10</strain>
    </source>
</reference>
<sequence>MSYFCGCHNLVMTMLLLLCFIFFLGSPATGHQDNPLFELSSREEFVQMAGYGEQKLSTVLITGSVHCEACLQGEDDQRHAWPIPGALVVVNCHASRKKSKSSVAQGLTDEFGDFIIDLPSHLHAIPNLEKLCSVRVLRIPNKSLCKPTNHGRRHKGIKLSSFVNGIRTYSASFKFLHLTSKPLHICTRKRSGNKDML</sequence>
<dbReference type="PANTHER" id="PTHR47273:SF6">
    <property type="entry name" value="POLLEN OLE E 1 ALLERGEN AND EXTENSIN FAMILY PROTEIN"/>
    <property type="match status" value="1"/>
</dbReference>